<reference evidence="2 3" key="1">
    <citation type="submission" date="2016-04" db="EMBL/GenBank/DDBJ databases">
        <title>A degradative enzymes factory behind the ericoid mycorrhizal symbiosis.</title>
        <authorList>
            <consortium name="DOE Joint Genome Institute"/>
            <person name="Martino E."/>
            <person name="Morin E."/>
            <person name="Grelet G."/>
            <person name="Kuo A."/>
            <person name="Kohler A."/>
            <person name="Daghino S."/>
            <person name="Barry K."/>
            <person name="Choi C."/>
            <person name="Cichocki N."/>
            <person name="Clum A."/>
            <person name="Copeland A."/>
            <person name="Hainaut M."/>
            <person name="Haridas S."/>
            <person name="Labutti K."/>
            <person name="Lindquist E."/>
            <person name="Lipzen A."/>
            <person name="Khouja H.-R."/>
            <person name="Murat C."/>
            <person name="Ohm R."/>
            <person name="Olson A."/>
            <person name="Spatafora J."/>
            <person name="Veneault-Fourrey C."/>
            <person name="Henrissat B."/>
            <person name="Grigoriev I."/>
            <person name="Martin F."/>
            <person name="Perotto S."/>
        </authorList>
    </citation>
    <scope>NUCLEOTIDE SEQUENCE [LARGE SCALE GENOMIC DNA]</scope>
    <source>
        <strain evidence="2 3">F</strain>
    </source>
</reference>
<dbReference type="InterPro" id="IPR010730">
    <property type="entry name" value="HET"/>
</dbReference>
<dbReference type="OrthoDB" id="20872at2759"/>
<keyword evidence="3" id="KW-1185">Reference proteome</keyword>
<feature type="domain" description="Heterokaryon incompatibility" evidence="1">
    <location>
        <begin position="21"/>
        <end position="105"/>
    </location>
</feature>
<organism evidence="2 3">
    <name type="scientific">Hyaloscypha variabilis (strain UAMH 11265 / GT02V1 / F)</name>
    <name type="common">Meliniomyces variabilis</name>
    <dbReference type="NCBI Taxonomy" id="1149755"/>
    <lineage>
        <taxon>Eukaryota</taxon>
        <taxon>Fungi</taxon>
        <taxon>Dikarya</taxon>
        <taxon>Ascomycota</taxon>
        <taxon>Pezizomycotina</taxon>
        <taxon>Leotiomycetes</taxon>
        <taxon>Helotiales</taxon>
        <taxon>Hyaloscyphaceae</taxon>
        <taxon>Hyaloscypha</taxon>
        <taxon>Hyaloscypha variabilis</taxon>
    </lineage>
</organism>
<evidence type="ECO:0000259" key="1">
    <source>
        <dbReference type="Pfam" id="PF06985"/>
    </source>
</evidence>
<dbReference type="EMBL" id="KZ613975">
    <property type="protein sequence ID" value="PMD29348.1"/>
    <property type="molecule type" value="Genomic_DNA"/>
</dbReference>
<name>A0A2J6QSV3_HYAVF</name>
<evidence type="ECO:0000313" key="3">
    <source>
        <dbReference type="Proteomes" id="UP000235786"/>
    </source>
</evidence>
<dbReference type="Pfam" id="PF06985">
    <property type="entry name" value="HET"/>
    <property type="match status" value="1"/>
</dbReference>
<proteinExistence type="predicted"/>
<dbReference type="AlphaFoldDB" id="A0A2J6QSV3"/>
<dbReference type="STRING" id="1149755.A0A2J6QSV3"/>
<dbReference type="Proteomes" id="UP000235786">
    <property type="component" value="Unassembled WGS sequence"/>
</dbReference>
<protein>
    <submittedName>
        <fullName evidence="2">HET-domain-containing protein</fullName>
    </submittedName>
</protein>
<dbReference type="PANTHER" id="PTHR10622:SF10">
    <property type="entry name" value="HET DOMAIN-CONTAINING PROTEIN"/>
    <property type="match status" value="1"/>
</dbReference>
<accession>A0A2J6QSV3</accession>
<gene>
    <name evidence="2" type="ORF">L207DRAFT_390856</name>
</gene>
<evidence type="ECO:0000313" key="2">
    <source>
        <dbReference type="EMBL" id="PMD29348.1"/>
    </source>
</evidence>
<feature type="non-terminal residue" evidence="2">
    <location>
        <position position="232"/>
    </location>
</feature>
<sequence length="232" mass="26327">MRLINTSTLVLETFGEAVPSYAILSHRWNDVEVSFQDLQDGRGKSMAGYSKIQRCCAQAQSDGWKYVWIDSCCIDKTSSAELSEAINSMYQWYQASQVCYAYLADVRLGKKLHRELEDSQWFTRGWTLQELLAPASVVFFDQDWVDIGTKASLGEIISEITGIEDLIDFESACVAQKMSWAANRKTTRVEDMAYCLLGLFDVNMPPLYGEGENAFIRLQLEILKTSDDESIF</sequence>
<dbReference type="PANTHER" id="PTHR10622">
    <property type="entry name" value="HET DOMAIN-CONTAINING PROTEIN"/>
    <property type="match status" value="1"/>
</dbReference>